<dbReference type="Proteomes" id="UP000435877">
    <property type="component" value="Unassembled WGS sequence"/>
</dbReference>
<protein>
    <submittedName>
        <fullName evidence="4">Uncharacterized protein</fullName>
    </submittedName>
</protein>
<feature type="chain" id="PRO_5036150369" evidence="2">
    <location>
        <begin position="27"/>
        <end position="66"/>
    </location>
</feature>
<evidence type="ECO:0000313" key="4">
    <source>
        <dbReference type="EMBL" id="CAA0086081.1"/>
    </source>
</evidence>
<dbReference type="AlphaFoldDB" id="A0A5S9N841"/>
<evidence type="ECO:0000313" key="5">
    <source>
        <dbReference type="Proteomes" id="UP000435877"/>
    </source>
</evidence>
<keyword evidence="5" id="KW-1185">Reference proteome</keyword>
<dbReference type="PROSITE" id="PS51257">
    <property type="entry name" value="PROKAR_LIPOPROTEIN"/>
    <property type="match status" value="1"/>
</dbReference>
<name>A0A5S9N841_9GAMM</name>
<reference evidence="5 6" key="1">
    <citation type="submission" date="2019-11" db="EMBL/GenBank/DDBJ databases">
        <authorList>
            <person name="Holert J."/>
        </authorList>
    </citation>
    <scope>NUCLEOTIDE SEQUENCE [LARGE SCALE GENOMIC DNA]</scope>
    <source>
        <strain evidence="3">BC3_2A</strain>
        <strain evidence="4">SB11_1A</strain>
    </source>
</reference>
<feature type="region of interest" description="Disordered" evidence="1">
    <location>
        <begin position="37"/>
        <end position="66"/>
    </location>
</feature>
<feature type="signal peptide" evidence="2">
    <location>
        <begin position="1"/>
        <end position="26"/>
    </location>
</feature>
<sequence>MSTTFVRNSKLASIFLMLIATTFLVACEEKGAAEKMGESIDHSMESARDSYKEGVEEVKDEVDDHS</sequence>
<dbReference type="EMBL" id="CACSIM010000001">
    <property type="protein sequence ID" value="CAA0079560.1"/>
    <property type="molecule type" value="Genomic_DNA"/>
</dbReference>
<proteinExistence type="predicted"/>
<evidence type="ECO:0000256" key="1">
    <source>
        <dbReference type="SAM" id="MobiDB-lite"/>
    </source>
</evidence>
<evidence type="ECO:0000256" key="2">
    <source>
        <dbReference type="SAM" id="SignalP"/>
    </source>
</evidence>
<accession>A0A5S9N841</accession>
<dbReference type="Proteomes" id="UP000439591">
    <property type="component" value="Unassembled WGS sequence"/>
</dbReference>
<evidence type="ECO:0000313" key="6">
    <source>
        <dbReference type="Proteomes" id="UP000439591"/>
    </source>
</evidence>
<gene>
    <name evidence="4" type="ORF">IHBHHGIJ_00960</name>
    <name evidence="3" type="ORF">KFEGEMFD_00191</name>
</gene>
<keyword evidence="2" id="KW-0732">Signal</keyword>
<evidence type="ECO:0000313" key="3">
    <source>
        <dbReference type="EMBL" id="CAA0079560.1"/>
    </source>
</evidence>
<dbReference type="RefSeq" id="WP_159267612.1">
    <property type="nucleotide sequence ID" value="NZ_CACSIK010000001.1"/>
</dbReference>
<organism evidence="4 5">
    <name type="scientific">Zhongshania aliphaticivorans</name>
    <dbReference type="NCBI Taxonomy" id="1470434"/>
    <lineage>
        <taxon>Bacteria</taxon>
        <taxon>Pseudomonadati</taxon>
        <taxon>Pseudomonadota</taxon>
        <taxon>Gammaproteobacteria</taxon>
        <taxon>Cellvibrionales</taxon>
        <taxon>Spongiibacteraceae</taxon>
        <taxon>Zhongshania</taxon>
    </lineage>
</organism>
<dbReference type="EMBL" id="CACSIK010000001">
    <property type="protein sequence ID" value="CAA0086081.1"/>
    <property type="molecule type" value="Genomic_DNA"/>
</dbReference>